<evidence type="ECO:0000256" key="3">
    <source>
        <dbReference type="ARBA" id="ARBA00022792"/>
    </source>
</evidence>
<evidence type="ECO:0000256" key="4">
    <source>
        <dbReference type="ARBA" id="ARBA00023128"/>
    </source>
</evidence>
<protein>
    <recommendedName>
        <fullName evidence="6">Prohibitin</fullName>
    </recommendedName>
</protein>
<dbReference type="SMART" id="SM00244">
    <property type="entry name" value="PHB"/>
    <property type="match status" value="1"/>
</dbReference>
<dbReference type="PANTHER" id="PTHR23222:SF1">
    <property type="entry name" value="PROHIBITIN-2"/>
    <property type="match status" value="1"/>
</dbReference>
<organism evidence="8 9">
    <name type="scientific">Stylonychia lemnae</name>
    <name type="common">Ciliate</name>
    <dbReference type="NCBI Taxonomy" id="5949"/>
    <lineage>
        <taxon>Eukaryota</taxon>
        <taxon>Sar</taxon>
        <taxon>Alveolata</taxon>
        <taxon>Ciliophora</taxon>
        <taxon>Intramacronucleata</taxon>
        <taxon>Spirotrichea</taxon>
        <taxon>Stichotrichia</taxon>
        <taxon>Sporadotrichida</taxon>
        <taxon>Oxytrichidae</taxon>
        <taxon>Stylonychinae</taxon>
        <taxon>Stylonychia</taxon>
    </lineage>
</organism>
<feature type="domain" description="Band 7" evidence="7">
    <location>
        <begin position="27"/>
        <end position="188"/>
    </location>
</feature>
<reference evidence="8 9" key="1">
    <citation type="submission" date="2014-06" db="EMBL/GenBank/DDBJ databases">
        <authorList>
            <person name="Swart Estienne"/>
        </authorList>
    </citation>
    <scope>NUCLEOTIDE SEQUENCE [LARGE SCALE GENOMIC DNA]</scope>
    <source>
        <strain evidence="8 9">130c</strain>
    </source>
</reference>
<evidence type="ECO:0000256" key="5">
    <source>
        <dbReference type="ARBA" id="ARBA00023136"/>
    </source>
</evidence>
<keyword evidence="9" id="KW-1185">Reference proteome</keyword>
<dbReference type="GO" id="GO:0005743">
    <property type="term" value="C:mitochondrial inner membrane"/>
    <property type="evidence" value="ECO:0007669"/>
    <property type="project" value="UniProtKB-SubCell"/>
</dbReference>
<keyword evidence="3 6" id="KW-0999">Mitochondrion inner membrane</keyword>
<evidence type="ECO:0000256" key="1">
    <source>
        <dbReference type="ARBA" id="ARBA00004273"/>
    </source>
</evidence>
<proteinExistence type="inferred from homology"/>
<dbReference type="GO" id="GO:0007005">
    <property type="term" value="P:mitochondrion organization"/>
    <property type="evidence" value="ECO:0007669"/>
    <property type="project" value="TreeGrafter"/>
</dbReference>
<dbReference type="SUPFAM" id="SSF117892">
    <property type="entry name" value="Band 7/SPFH domain"/>
    <property type="match status" value="1"/>
</dbReference>
<dbReference type="OMA" id="NEGTHFQ"/>
<gene>
    <name evidence="8" type="primary">Contig2588.g2779</name>
    <name evidence="8" type="ORF">STYLEM_1714</name>
</gene>
<dbReference type="AlphaFoldDB" id="A0A077ZTU8"/>
<dbReference type="InParanoid" id="A0A077ZTU8"/>
<keyword evidence="5 6" id="KW-0472">Membrane</keyword>
<dbReference type="PANTHER" id="PTHR23222">
    <property type="entry name" value="PROHIBITIN"/>
    <property type="match status" value="1"/>
</dbReference>
<dbReference type="Gene3D" id="3.30.479.30">
    <property type="entry name" value="Band 7 domain"/>
    <property type="match status" value="1"/>
</dbReference>
<comment type="subcellular location">
    <subcellularLocation>
        <location evidence="1 6">Mitochondrion inner membrane</location>
    </subcellularLocation>
</comment>
<dbReference type="Pfam" id="PF01145">
    <property type="entry name" value="Band_7"/>
    <property type="match status" value="1"/>
</dbReference>
<sequence>MNYKKQLSLGASALAPLFMLYFGYKYTIFHVDTGHGAIVFNKIYGVKNQVYKEGWHLMMPWFERPIVYDLQSRPLTLKSVTGSQDLQMVNISLRILYRPEKSRLPDLYRFLGTDYDQRVLPSIANEVLKAVVAQYNASQLLTKREDVSNFIRATLQERAKDFMIQVDDISIVELSFSQDYTRAVEEKQIAQQQAQRAQYMVMQAAQDKKSTIIKAQGEARAAELLGPAIGKSGAYIQIKRIEAARDIADALSKSRNRAFLDSDTLLLNLTSTLDSNLEKVGANPRELQDQTK</sequence>
<dbReference type="EMBL" id="CCKQ01001640">
    <property type="protein sequence ID" value="CDW72750.1"/>
    <property type="molecule type" value="Genomic_DNA"/>
</dbReference>
<feature type="transmembrane region" description="Helical" evidence="6">
    <location>
        <begin position="7"/>
        <end position="24"/>
    </location>
</feature>
<dbReference type="FunFam" id="3.30.479.30:FF:000001">
    <property type="entry name" value="Prohibitin 2"/>
    <property type="match status" value="1"/>
</dbReference>
<comment type="similarity">
    <text evidence="2 6">Belongs to the prohibitin family.</text>
</comment>
<evidence type="ECO:0000313" key="8">
    <source>
        <dbReference type="EMBL" id="CDW72750.1"/>
    </source>
</evidence>
<dbReference type="InterPro" id="IPR000163">
    <property type="entry name" value="Prohibitin"/>
</dbReference>
<keyword evidence="6" id="KW-0812">Transmembrane</keyword>
<evidence type="ECO:0000313" key="9">
    <source>
        <dbReference type="Proteomes" id="UP000039865"/>
    </source>
</evidence>
<dbReference type="FunCoup" id="A0A077ZTU8">
    <property type="interactions" value="416"/>
</dbReference>
<dbReference type="InterPro" id="IPR001107">
    <property type="entry name" value="Band_7"/>
</dbReference>
<keyword evidence="4" id="KW-0496">Mitochondrion</keyword>
<dbReference type="CDD" id="cd03401">
    <property type="entry name" value="SPFH_prohibitin"/>
    <property type="match status" value="1"/>
</dbReference>
<evidence type="ECO:0000259" key="7">
    <source>
        <dbReference type="SMART" id="SM00244"/>
    </source>
</evidence>
<dbReference type="OrthoDB" id="275637at2759"/>
<dbReference type="PRINTS" id="PR00679">
    <property type="entry name" value="PROHIBITIN"/>
</dbReference>
<accession>A0A077ZTU8</accession>
<keyword evidence="6" id="KW-1133">Transmembrane helix</keyword>
<evidence type="ECO:0000256" key="6">
    <source>
        <dbReference type="RuleBase" id="RU366048"/>
    </source>
</evidence>
<evidence type="ECO:0000256" key="2">
    <source>
        <dbReference type="ARBA" id="ARBA00009658"/>
    </source>
</evidence>
<name>A0A077ZTU8_STYLE</name>
<dbReference type="InterPro" id="IPR036013">
    <property type="entry name" value="Band_7/SPFH_dom_sf"/>
</dbReference>
<dbReference type="Proteomes" id="UP000039865">
    <property type="component" value="Unassembled WGS sequence"/>
</dbReference>